<evidence type="ECO:0000256" key="5">
    <source>
        <dbReference type="ARBA" id="ARBA00023136"/>
    </source>
</evidence>
<dbReference type="AlphaFoldDB" id="A0A9X2RJC7"/>
<evidence type="ECO:0000256" key="7">
    <source>
        <dbReference type="ARBA" id="ARBA00023310"/>
    </source>
</evidence>
<evidence type="ECO:0000313" key="9">
    <source>
        <dbReference type="EMBL" id="MCQ8185791.1"/>
    </source>
</evidence>
<dbReference type="HAMAP" id="MF_01416">
    <property type="entry name" value="ATP_synth_delta_bact"/>
    <property type="match status" value="1"/>
</dbReference>
<dbReference type="PRINTS" id="PR00125">
    <property type="entry name" value="ATPASEDELTA"/>
</dbReference>
<dbReference type="SUPFAM" id="SSF47928">
    <property type="entry name" value="N-terminal domain of the delta subunit of the F1F0-ATP synthase"/>
    <property type="match status" value="1"/>
</dbReference>
<evidence type="ECO:0000256" key="4">
    <source>
        <dbReference type="ARBA" id="ARBA00023065"/>
    </source>
</evidence>
<accession>A0A9X2RJC7</accession>
<comment type="caution">
    <text evidence="9">The sequence shown here is derived from an EMBL/GenBank/DDBJ whole genome shotgun (WGS) entry which is preliminary data.</text>
</comment>
<keyword evidence="6 8" id="KW-0139">CF(1)</keyword>
<comment type="similarity">
    <text evidence="8">Belongs to the ATPase delta chain family.</text>
</comment>
<organism evidence="9 10">
    <name type="scientific">Parvularcula maris</name>
    <dbReference type="NCBI Taxonomy" id="2965077"/>
    <lineage>
        <taxon>Bacteria</taxon>
        <taxon>Pseudomonadati</taxon>
        <taxon>Pseudomonadota</taxon>
        <taxon>Alphaproteobacteria</taxon>
        <taxon>Parvularculales</taxon>
        <taxon>Parvularculaceae</taxon>
        <taxon>Parvularcula</taxon>
    </lineage>
</organism>
<dbReference type="PANTHER" id="PTHR11910">
    <property type="entry name" value="ATP SYNTHASE DELTA CHAIN"/>
    <property type="match status" value="1"/>
</dbReference>
<keyword evidence="4 8" id="KW-0406">Ion transport</keyword>
<dbReference type="GO" id="GO:0046933">
    <property type="term" value="F:proton-transporting ATP synthase activity, rotational mechanism"/>
    <property type="evidence" value="ECO:0007669"/>
    <property type="project" value="UniProtKB-UniRule"/>
</dbReference>
<protein>
    <recommendedName>
        <fullName evidence="8">ATP synthase subunit delta</fullName>
    </recommendedName>
    <alternativeName>
        <fullName evidence="8">ATP synthase F(1) sector subunit delta</fullName>
    </alternativeName>
    <alternativeName>
        <fullName evidence="8">F-type ATPase subunit delta</fullName>
        <shortName evidence="8">F-ATPase subunit delta</shortName>
    </alternativeName>
</protein>
<name>A0A9X2RJC7_9PROT</name>
<evidence type="ECO:0000256" key="6">
    <source>
        <dbReference type="ARBA" id="ARBA00023196"/>
    </source>
</evidence>
<evidence type="ECO:0000256" key="8">
    <source>
        <dbReference type="HAMAP-Rule" id="MF_01416"/>
    </source>
</evidence>
<evidence type="ECO:0000313" key="10">
    <source>
        <dbReference type="Proteomes" id="UP001142610"/>
    </source>
</evidence>
<dbReference type="GO" id="GO:0005886">
    <property type="term" value="C:plasma membrane"/>
    <property type="evidence" value="ECO:0007669"/>
    <property type="project" value="UniProtKB-SubCell"/>
</dbReference>
<keyword evidence="7 8" id="KW-0066">ATP synthesis</keyword>
<dbReference type="NCBIfam" id="TIGR01145">
    <property type="entry name" value="ATP_synt_delta"/>
    <property type="match status" value="1"/>
</dbReference>
<keyword evidence="5 8" id="KW-0472">Membrane</keyword>
<dbReference type="EMBL" id="JANIBC010000008">
    <property type="protein sequence ID" value="MCQ8185791.1"/>
    <property type="molecule type" value="Genomic_DNA"/>
</dbReference>
<evidence type="ECO:0000256" key="1">
    <source>
        <dbReference type="ARBA" id="ARBA00004370"/>
    </source>
</evidence>
<dbReference type="GO" id="GO:0045259">
    <property type="term" value="C:proton-transporting ATP synthase complex"/>
    <property type="evidence" value="ECO:0007669"/>
    <property type="project" value="UniProtKB-KW"/>
</dbReference>
<keyword evidence="2 8" id="KW-0813">Transport</keyword>
<dbReference type="InterPro" id="IPR026015">
    <property type="entry name" value="ATP_synth_OSCP/delta_N_sf"/>
</dbReference>
<keyword evidence="10" id="KW-1185">Reference proteome</keyword>
<dbReference type="PROSITE" id="PS00389">
    <property type="entry name" value="ATPASE_DELTA"/>
    <property type="match status" value="1"/>
</dbReference>
<sequence length="181" mass="19936">MADSRSEIAERYASAFFELVSEEGKADRAETYLDEIRRAYDDSEDLRRLVHSPAFSAEQKEKGIAAILDSGAHPLTTNFLRLMARKGRLSLLIPTIQTFKRIAAEARGEVSAEVVSAHPLTADQLTDLKAQIRAAVGKDVQLDTRTDPELLGGLIVKIGSRMIDSSLKTKLARLRATLKEA</sequence>
<proteinExistence type="inferred from homology"/>
<reference evidence="9" key="1">
    <citation type="submission" date="2022-07" db="EMBL/GenBank/DDBJ databases">
        <title>Parvularcula maris sp. nov., an algicidal bacterium isolated from seawater.</title>
        <authorList>
            <person name="Li F."/>
        </authorList>
    </citation>
    <scope>NUCLEOTIDE SEQUENCE</scope>
    <source>
        <strain evidence="9">BGMRC 0090</strain>
    </source>
</reference>
<comment type="subcellular location">
    <subcellularLocation>
        <location evidence="8">Cell membrane</location>
        <topology evidence="8">Peripheral membrane protein</topology>
    </subcellularLocation>
    <subcellularLocation>
        <location evidence="1">Membrane</location>
    </subcellularLocation>
</comment>
<dbReference type="InterPro" id="IPR020781">
    <property type="entry name" value="ATPase_OSCP/d_CS"/>
</dbReference>
<dbReference type="Gene3D" id="1.10.520.20">
    <property type="entry name" value="N-terminal domain of the delta subunit of the F1F0-ATP synthase"/>
    <property type="match status" value="1"/>
</dbReference>
<comment type="function">
    <text evidence="8">F(1)F(0) ATP synthase produces ATP from ADP in the presence of a proton or sodium gradient. F-type ATPases consist of two structural domains, F(1) containing the extramembraneous catalytic core and F(0) containing the membrane proton channel, linked together by a central stalk and a peripheral stalk. During catalysis, ATP synthesis in the catalytic domain of F(1) is coupled via a rotary mechanism of the central stalk subunits to proton translocation.</text>
</comment>
<dbReference type="RefSeq" id="WP_256619678.1">
    <property type="nucleotide sequence ID" value="NZ_JANIBC010000008.1"/>
</dbReference>
<dbReference type="Pfam" id="PF00213">
    <property type="entry name" value="OSCP"/>
    <property type="match status" value="1"/>
</dbReference>
<dbReference type="NCBIfam" id="NF004402">
    <property type="entry name" value="PRK05758.2-2"/>
    <property type="match status" value="1"/>
</dbReference>
<dbReference type="NCBIfam" id="NF004406">
    <property type="entry name" value="PRK05758.3-2"/>
    <property type="match status" value="1"/>
</dbReference>
<dbReference type="Proteomes" id="UP001142610">
    <property type="component" value="Unassembled WGS sequence"/>
</dbReference>
<evidence type="ECO:0000256" key="3">
    <source>
        <dbReference type="ARBA" id="ARBA00022781"/>
    </source>
</evidence>
<dbReference type="InterPro" id="IPR000711">
    <property type="entry name" value="ATPase_OSCP/dsu"/>
</dbReference>
<comment type="function">
    <text evidence="8">This protein is part of the stalk that links CF(0) to CF(1). It either transmits conformational changes from CF(0) to CF(1) or is implicated in proton conduction.</text>
</comment>
<keyword evidence="8" id="KW-1003">Cell membrane</keyword>
<evidence type="ECO:0000256" key="2">
    <source>
        <dbReference type="ARBA" id="ARBA00022448"/>
    </source>
</evidence>
<gene>
    <name evidence="8" type="primary">atpH</name>
    <name evidence="9" type="ORF">NOG11_10335</name>
</gene>
<keyword evidence="3 8" id="KW-0375">Hydrogen ion transport</keyword>